<comment type="caution">
    <text evidence="1">The sequence shown here is derived from an EMBL/GenBank/DDBJ whole genome shotgun (WGS) entry which is preliminary data.</text>
</comment>
<dbReference type="PATRIC" id="fig|700597.3.peg.2774"/>
<keyword evidence="2" id="KW-1185">Reference proteome</keyword>
<dbReference type="EMBL" id="AGBF01000036">
    <property type="protein sequence ID" value="EGX59172.1"/>
    <property type="molecule type" value="Genomic_DNA"/>
</dbReference>
<organism evidence="1 2">
    <name type="scientific">Streptomyces zinciresistens K42</name>
    <dbReference type="NCBI Taxonomy" id="700597"/>
    <lineage>
        <taxon>Bacteria</taxon>
        <taxon>Bacillati</taxon>
        <taxon>Actinomycetota</taxon>
        <taxon>Actinomycetes</taxon>
        <taxon>Kitasatosporales</taxon>
        <taxon>Streptomycetaceae</taxon>
        <taxon>Streptomyces</taxon>
    </lineage>
</organism>
<dbReference type="RefSeq" id="WP_007495436.1">
    <property type="nucleotide sequence ID" value="NZ_AGBF01000036.1"/>
</dbReference>
<gene>
    <name evidence="1" type="ORF">SZN_14186</name>
</gene>
<reference evidence="1 2" key="1">
    <citation type="submission" date="2011-08" db="EMBL/GenBank/DDBJ databases">
        <authorList>
            <person name="Lin Y."/>
            <person name="Hao X."/>
            <person name="Johnstone L."/>
            <person name="Miller S.J."/>
            <person name="Wei G."/>
            <person name="Rensing C."/>
        </authorList>
    </citation>
    <scope>NUCLEOTIDE SEQUENCE [LARGE SCALE GENOMIC DNA]</scope>
    <source>
        <strain evidence="1 2">K42</strain>
    </source>
</reference>
<dbReference type="AlphaFoldDB" id="G2GBG3"/>
<evidence type="ECO:0000313" key="2">
    <source>
        <dbReference type="Proteomes" id="UP000004217"/>
    </source>
</evidence>
<dbReference type="Proteomes" id="UP000004217">
    <property type="component" value="Unassembled WGS sequence"/>
</dbReference>
<name>G2GBG3_9ACTN</name>
<protein>
    <submittedName>
        <fullName evidence="1">Uncharacterized protein</fullName>
    </submittedName>
</protein>
<sequence length="309" mass="35348">MDEAAEFLGISPSRMQLNPASDARRWARSRQGPAAFEDALHNLAEQLAADTAPTDYHYRRAVLEDWHLSRGEWQGLISRLPPTPGPVQPVLDDRKRQDASIFIWTRITQGEHLFAPRLIEAGKPEHVQRAWANRRHTTWFQLTRPDPLPHYAELRRLLIEHADSLARQIDAGAPLPRAQEHLWPPPQWSPDPPPPRSSHINATRWIRSYYDELDTWSYFELDNESWALRHVDLQGPTLQPVTATALSEVLDLRDQRDQTAMAVYEHKYGILAEGSLDCWQDTQSATEITAAEFERIWASAREALTPDGG</sequence>
<proteinExistence type="predicted"/>
<evidence type="ECO:0000313" key="1">
    <source>
        <dbReference type="EMBL" id="EGX59172.1"/>
    </source>
</evidence>
<accession>G2GBG3</accession>